<dbReference type="AlphaFoldDB" id="A0A016RVI9"/>
<evidence type="ECO:0000313" key="1">
    <source>
        <dbReference type="EMBL" id="EYB81984.1"/>
    </source>
</evidence>
<proteinExistence type="predicted"/>
<evidence type="ECO:0000313" key="2">
    <source>
        <dbReference type="Proteomes" id="UP000024635"/>
    </source>
</evidence>
<accession>A0A016RVI9</accession>
<name>A0A016RVI9_9BILA</name>
<reference evidence="2" key="1">
    <citation type="journal article" date="2015" name="Nat. Genet.">
        <title>The genome and transcriptome of the zoonotic hookworm Ancylostoma ceylanicum identify infection-specific gene families.</title>
        <authorList>
            <person name="Schwarz E.M."/>
            <person name="Hu Y."/>
            <person name="Antoshechkin I."/>
            <person name="Miller M.M."/>
            <person name="Sternberg P.W."/>
            <person name="Aroian R.V."/>
        </authorList>
    </citation>
    <scope>NUCLEOTIDE SEQUENCE</scope>
    <source>
        <strain evidence="2">HY135</strain>
    </source>
</reference>
<sequence>MGTSTLSTDSLLICDGFLIAPLLTLQRSHPPLCGSWTSYGTHFSATLKKAISPKRVSLIKICNNLKLAQRNKPNNSHHAEVQ</sequence>
<gene>
    <name evidence="1" type="primary">Acey_s0370.g93</name>
    <name evidence="1" type="ORF">Y032_0370g93</name>
</gene>
<dbReference type="Proteomes" id="UP000024635">
    <property type="component" value="Unassembled WGS sequence"/>
</dbReference>
<keyword evidence="2" id="KW-1185">Reference proteome</keyword>
<comment type="caution">
    <text evidence="1">The sequence shown here is derived from an EMBL/GenBank/DDBJ whole genome shotgun (WGS) entry which is preliminary data.</text>
</comment>
<organism evidence="1 2">
    <name type="scientific">Ancylostoma ceylanicum</name>
    <dbReference type="NCBI Taxonomy" id="53326"/>
    <lineage>
        <taxon>Eukaryota</taxon>
        <taxon>Metazoa</taxon>
        <taxon>Ecdysozoa</taxon>
        <taxon>Nematoda</taxon>
        <taxon>Chromadorea</taxon>
        <taxon>Rhabditida</taxon>
        <taxon>Rhabditina</taxon>
        <taxon>Rhabditomorpha</taxon>
        <taxon>Strongyloidea</taxon>
        <taxon>Ancylostomatidae</taxon>
        <taxon>Ancylostomatinae</taxon>
        <taxon>Ancylostoma</taxon>
    </lineage>
</organism>
<protein>
    <submittedName>
        <fullName evidence="1">Uncharacterized protein</fullName>
    </submittedName>
</protein>
<dbReference type="EMBL" id="JARK01001706">
    <property type="protein sequence ID" value="EYB81984.1"/>
    <property type="molecule type" value="Genomic_DNA"/>
</dbReference>